<name>A0AAE3SG77_9BACT</name>
<evidence type="ECO:0000256" key="6">
    <source>
        <dbReference type="ARBA" id="ARBA00023012"/>
    </source>
</evidence>
<dbReference type="RefSeq" id="WP_301191749.1">
    <property type="nucleotide sequence ID" value="NZ_JAPDPJ010000046.1"/>
</dbReference>
<dbReference type="InterPro" id="IPR005467">
    <property type="entry name" value="His_kinase_dom"/>
</dbReference>
<dbReference type="SUPFAM" id="SSF47384">
    <property type="entry name" value="Homodimeric domain of signal transducing histidine kinase"/>
    <property type="match status" value="1"/>
</dbReference>
<protein>
    <recommendedName>
        <fullName evidence="2">histidine kinase</fullName>
        <ecNumber evidence="2">2.7.13.3</ecNumber>
    </recommendedName>
</protein>
<feature type="transmembrane region" description="Helical" evidence="7">
    <location>
        <begin position="15"/>
        <end position="36"/>
    </location>
</feature>
<dbReference type="PROSITE" id="PS50109">
    <property type="entry name" value="HIS_KIN"/>
    <property type="match status" value="1"/>
</dbReference>
<evidence type="ECO:0000256" key="2">
    <source>
        <dbReference type="ARBA" id="ARBA00012438"/>
    </source>
</evidence>
<keyword evidence="10" id="KW-1185">Reference proteome</keyword>
<keyword evidence="4" id="KW-0808">Transferase</keyword>
<dbReference type="Pfam" id="PF02518">
    <property type="entry name" value="HATPase_c"/>
    <property type="match status" value="1"/>
</dbReference>
<dbReference type="PANTHER" id="PTHR43711">
    <property type="entry name" value="TWO-COMPONENT HISTIDINE KINASE"/>
    <property type="match status" value="1"/>
</dbReference>
<evidence type="ECO:0000256" key="3">
    <source>
        <dbReference type="ARBA" id="ARBA00022553"/>
    </source>
</evidence>
<dbReference type="InterPro" id="IPR003594">
    <property type="entry name" value="HATPase_dom"/>
</dbReference>
<evidence type="ECO:0000313" key="10">
    <source>
        <dbReference type="Proteomes" id="UP001209229"/>
    </source>
</evidence>
<comment type="catalytic activity">
    <reaction evidence="1">
        <text>ATP + protein L-histidine = ADP + protein N-phospho-L-histidine.</text>
        <dbReference type="EC" id="2.7.13.3"/>
    </reaction>
</comment>
<dbReference type="Gene3D" id="3.30.565.10">
    <property type="entry name" value="Histidine kinase-like ATPase, C-terminal domain"/>
    <property type="match status" value="1"/>
</dbReference>
<dbReference type="EMBL" id="JAPDPJ010000046">
    <property type="protein sequence ID" value="MCW3788188.1"/>
    <property type="molecule type" value="Genomic_DNA"/>
</dbReference>
<organism evidence="9 10">
    <name type="scientific">Plebeiibacterium sediminum</name>
    <dbReference type="NCBI Taxonomy" id="2992112"/>
    <lineage>
        <taxon>Bacteria</taxon>
        <taxon>Pseudomonadati</taxon>
        <taxon>Bacteroidota</taxon>
        <taxon>Bacteroidia</taxon>
        <taxon>Marinilabiliales</taxon>
        <taxon>Marinilabiliaceae</taxon>
        <taxon>Plebeiibacterium</taxon>
    </lineage>
</organism>
<evidence type="ECO:0000256" key="4">
    <source>
        <dbReference type="ARBA" id="ARBA00022679"/>
    </source>
</evidence>
<dbReference type="InterPro" id="IPR050736">
    <property type="entry name" value="Sensor_HK_Regulatory"/>
</dbReference>
<dbReference type="InterPro" id="IPR036890">
    <property type="entry name" value="HATPase_C_sf"/>
</dbReference>
<keyword evidence="6" id="KW-0902">Two-component regulatory system</keyword>
<feature type="domain" description="Histidine kinase" evidence="8">
    <location>
        <begin position="237"/>
        <end position="454"/>
    </location>
</feature>
<dbReference type="SUPFAM" id="SSF55874">
    <property type="entry name" value="ATPase domain of HSP90 chaperone/DNA topoisomerase II/histidine kinase"/>
    <property type="match status" value="1"/>
</dbReference>
<dbReference type="CDD" id="cd00075">
    <property type="entry name" value="HATPase"/>
    <property type="match status" value="1"/>
</dbReference>
<dbReference type="InterPro" id="IPR004358">
    <property type="entry name" value="Sig_transdc_His_kin-like_C"/>
</dbReference>
<accession>A0AAE3SG77</accession>
<dbReference type="CDD" id="cd00082">
    <property type="entry name" value="HisKA"/>
    <property type="match status" value="1"/>
</dbReference>
<dbReference type="Gene3D" id="1.10.287.130">
    <property type="match status" value="1"/>
</dbReference>
<dbReference type="Proteomes" id="UP001209229">
    <property type="component" value="Unassembled WGS sequence"/>
</dbReference>
<dbReference type="PRINTS" id="PR00344">
    <property type="entry name" value="BCTRLSENSOR"/>
</dbReference>
<dbReference type="AlphaFoldDB" id="A0AAE3SG77"/>
<evidence type="ECO:0000256" key="5">
    <source>
        <dbReference type="ARBA" id="ARBA00022777"/>
    </source>
</evidence>
<dbReference type="EC" id="2.7.13.3" evidence="2"/>
<keyword evidence="3" id="KW-0597">Phosphoprotein</keyword>
<evidence type="ECO:0000259" key="8">
    <source>
        <dbReference type="PROSITE" id="PS50109"/>
    </source>
</evidence>
<evidence type="ECO:0000256" key="7">
    <source>
        <dbReference type="SAM" id="Phobius"/>
    </source>
</evidence>
<dbReference type="InterPro" id="IPR036097">
    <property type="entry name" value="HisK_dim/P_sf"/>
</dbReference>
<dbReference type="GO" id="GO:0000155">
    <property type="term" value="F:phosphorelay sensor kinase activity"/>
    <property type="evidence" value="ECO:0007669"/>
    <property type="project" value="InterPro"/>
</dbReference>
<dbReference type="PANTHER" id="PTHR43711:SF1">
    <property type="entry name" value="HISTIDINE KINASE 1"/>
    <property type="match status" value="1"/>
</dbReference>
<comment type="caution">
    <text evidence="9">The sequence shown here is derived from an EMBL/GenBank/DDBJ whole genome shotgun (WGS) entry which is preliminary data.</text>
</comment>
<evidence type="ECO:0000256" key="1">
    <source>
        <dbReference type="ARBA" id="ARBA00000085"/>
    </source>
</evidence>
<dbReference type="InterPro" id="IPR003661">
    <property type="entry name" value="HisK_dim/P_dom"/>
</dbReference>
<keyword evidence="5 9" id="KW-0418">Kinase</keyword>
<reference evidence="9" key="1">
    <citation type="submission" date="2022-10" db="EMBL/GenBank/DDBJ databases">
        <authorList>
            <person name="Yu W.X."/>
        </authorList>
    </citation>
    <scope>NUCLEOTIDE SEQUENCE</scope>
    <source>
        <strain evidence="9">AAT</strain>
    </source>
</reference>
<feature type="transmembrane region" description="Helical" evidence="7">
    <location>
        <begin position="190"/>
        <end position="211"/>
    </location>
</feature>
<proteinExistence type="predicted"/>
<keyword evidence="7" id="KW-0812">Transmembrane</keyword>
<keyword evidence="7" id="KW-0472">Membrane</keyword>
<gene>
    <name evidence="9" type="ORF">OM075_17080</name>
</gene>
<dbReference type="SMART" id="SM00387">
    <property type="entry name" value="HATPase_c"/>
    <property type="match status" value="1"/>
</dbReference>
<evidence type="ECO:0000313" key="9">
    <source>
        <dbReference type="EMBL" id="MCW3788188.1"/>
    </source>
</evidence>
<keyword evidence="7" id="KW-1133">Transmembrane helix</keyword>
<sequence length="454" mass="53044">MRRSIYNSYYAKKWFSLYLLFFFSFLVLVFTGFMMYRFTANIVKESKEISRLTSIYENLEELRIGLRTSIIYQKDYSLTDESKYLVQYQQSKHKNFELLHKFNYADFTDIMTSETVDTIYHLMEINYHHLDSMIMIDSLGIKNSDDDIELYSETVFSSLSNINKSLETRIEQKFKHFRSNTEMNAYRSEYFIIFVYSIAIIILLVCFLVLLNQIKKRKFLVNQLEDSNRLKDKFFSIIAHDLRSPFQFLMNLSAFHNGLEGHKNRDRLIKDFMQSIEATTTKTYNLLNNLLNWANSQTGVLKLKKEKFDLYLVIKEVAEFYNDSVVNKNILLKLPFEHIEIDADKNMIATVIRNLLGNAIKFTSDGGLIEIKTNLTQNYVEVSVIDNGRGITSGDYYKLFKIDEDFRNIGNQEGKVSGLGLILCKEFVDLHKGKIYAGPNNTKGSIFSFSLPVN</sequence>